<comment type="caution">
    <text evidence="2">The sequence shown here is derived from an EMBL/GenBank/DDBJ whole genome shotgun (WGS) entry which is preliminary data.</text>
</comment>
<organism evidence="2 3">
    <name type="scientific">Ensete ventricosum</name>
    <name type="common">Abyssinian banana</name>
    <name type="synonym">Musa ensete</name>
    <dbReference type="NCBI Taxonomy" id="4639"/>
    <lineage>
        <taxon>Eukaryota</taxon>
        <taxon>Viridiplantae</taxon>
        <taxon>Streptophyta</taxon>
        <taxon>Embryophyta</taxon>
        <taxon>Tracheophyta</taxon>
        <taxon>Spermatophyta</taxon>
        <taxon>Magnoliopsida</taxon>
        <taxon>Liliopsida</taxon>
        <taxon>Zingiberales</taxon>
        <taxon>Musaceae</taxon>
        <taxon>Ensete</taxon>
    </lineage>
</organism>
<reference evidence="2 3" key="1">
    <citation type="journal article" date="2014" name="Agronomy (Basel)">
        <title>A Draft Genome Sequence for Ensete ventricosum, the Drought-Tolerant Tree Against Hunger.</title>
        <authorList>
            <person name="Harrison J."/>
            <person name="Moore K.A."/>
            <person name="Paszkiewicz K."/>
            <person name="Jones T."/>
            <person name="Grant M."/>
            <person name="Ambacheew D."/>
            <person name="Muzemil S."/>
            <person name="Studholme D.J."/>
        </authorList>
    </citation>
    <scope>NUCLEOTIDE SEQUENCE [LARGE SCALE GENOMIC DNA]</scope>
</reference>
<name>A0A426X4R8_ENSVE</name>
<dbReference type="Proteomes" id="UP000287651">
    <property type="component" value="Unassembled WGS sequence"/>
</dbReference>
<protein>
    <submittedName>
        <fullName evidence="2">Uncharacterized protein</fullName>
    </submittedName>
</protein>
<evidence type="ECO:0000313" key="2">
    <source>
        <dbReference type="EMBL" id="RRT34440.1"/>
    </source>
</evidence>
<dbReference type="EMBL" id="AMZH03026793">
    <property type="protein sequence ID" value="RRT34440.1"/>
    <property type="molecule type" value="Genomic_DNA"/>
</dbReference>
<gene>
    <name evidence="2" type="ORF">B296_00053840</name>
</gene>
<feature type="compositionally biased region" description="Basic and acidic residues" evidence="1">
    <location>
        <begin position="90"/>
        <end position="99"/>
    </location>
</feature>
<evidence type="ECO:0000313" key="3">
    <source>
        <dbReference type="Proteomes" id="UP000287651"/>
    </source>
</evidence>
<accession>A0A426X4R8</accession>
<sequence>MGKAPCKGATGCGQGQPAREVGATHKGSNRPRAHLLATRRPQEGADCRASARGDGADRIGGFPLGGWLPAGKGSSSDGNGADGQEGLGHPFEKRMILPL</sequence>
<proteinExistence type="predicted"/>
<dbReference type="AlphaFoldDB" id="A0A426X4R8"/>
<evidence type="ECO:0000256" key="1">
    <source>
        <dbReference type="SAM" id="MobiDB-lite"/>
    </source>
</evidence>
<feature type="region of interest" description="Disordered" evidence="1">
    <location>
        <begin position="1"/>
        <end position="99"/>
    </location>
</feature>
<feature type="compositionally biased region" description="Basic and acidic residues" evidence="1">
    <location>
        <begin position="40"/>
        <end position="57"/>
    </location>
</feature>